<evidence type="ECO:0000256" key="1">
    <source>
        <dbReference type="SAM" id="SignalP"/>
    </source>
</evidence>
<accession>A0A7X3K0J3</accession>
<evidence type="ECO:0000313" key="2">
    <source>
        <dbReference type="EMBL" id="MVP01223.1"/>
    </source>
</evidence>
<dbReference type="OrthoDB" id="2656652at2"/>
<gene>
    <name evidence="2" type="ORF">EDM21_17130</name>
</gene>
<organism evidence="2 3">
    <name type="scientific">Paenibacillus lutrae</name>
    <dbReference type="NCBI Taxonomy" id="2078573"/>
    <lineage>
        <taxon>Bacteria</taxon>
        <taxon>Bacillati</taxon>
        <taxon>Bacillota</taxon>
        <taxon>Bacilli</taxon>
        <taxon>Bacillales</taxon>
        <taxon>Paenibacillaceae</taxon>
        <taxon>Paenibacillus</taxon>
    </lineage>
</organism>
<feature type="chain" id="PRO_5030627732" evidence="1">
    <location>
        <begin position="27"/>
        <end position="106"/>
    </location>
</feature>
<name>A0A7X3K0J3_9BACL</name>
<keyword evidence="3" id="KW-1185">Reference proteome</keyword>
<proteinExistence type="predicted"/>
<comment type="caution">
    <text evidence="2">The sequence shown here is derived from an EMBL/GenBank/DDBJ whole genome shotgun (WGS) entry which is preliminary data.</text>
</comment>
<sequence length="106" mass="11221">MKRRTLGILFICLALFAILPITSASAVSNAQISGQGELVITASFQGSTADIWVTNQNSQVVYSRAFGSYGGTGTIHASIPNLPSGTYTISIGGPQLSISNLQYYFK</sequence>
<evidence type="ECO:0000313" key="3">
    <source>
        <dbReference type="Proteomes" id="UP000490800"/>
    </source>
</evidence>
<dbReference type="Proteomes" id="UP000490800">
    <property type="component" value="Unassembled WGS sequence"/>
</dbReference>
<dbReference type="RefSeq" id="WP_157337405.1">
    <property type="nucleotide sequence ID" value="NZ_RHLK01000010.1"/>
</dbReference>
<keyword evidence="1" id="KW-0732">Signal</keyword>
<protein>
    <submittedName>
        <fullName evidence="2">Uncharacterized protein</fullName>
    </submittedName>
</protein>
<dbReference type="Gene3D" id="2.60.40.3080">
    <property type="match status" value="1"/>
</dbReference>
<dbReference type="AlphaFoldDB" id="A0A7X3K0J3"/>
<feature type="signal peptide" evidence="1">
    <location>
        <begin position="1"/>
        <end position="26"/>
    </location>
</feature>
<dbReference type="EMBL" id="RHLK01000010">
    <property type="protein sequence ID" value="MVP01223.1"/>
    <property type="molecule type" value="Genomic_DNA"/>
</dbReference>
<reference evidence="2 3" key="1">
    <citation type="journal article" date="2019" name="Microorganisms">
        <title>Paenibacillus lutrae sp. nov., A Chitinolytic Species Isolated from A River Otter in Castril Natural Park, Granada, Spain.</title>
        <authorList>
            <person name="Rodriguez M."/>
            <person name="Reina J.C."/>
            <person name="Bejar V."/>
            <person name="Llamas I."/>
        </authorList>
    </citation>
    <scope>NUCLEOTIDE SEQUENCE [LARGE SCALE GENOMIC DNA]</scope>
    <source>
        <strain evidence="2 3">N10</strain>
    </source>
</reference>